<dbReference type="SUPFAM" id="SSF143120">
    <property type="entry name" value="YefM-like"/>
    <property type="match status" value="1"/>
</dbReference>
<comment type="similarity">
    <text evidence="1">Belongs to the phD/YefM antitoxin family.</text>
</comment>
<evidence type="ECO:0008006" key="4">
    <source>
        <dbReference type="Google" id="ProtNLM"/>
    </source>
</evidence>
<evidence type="ECO:0000256" key="1">
    <source>
        <dbReference type="ARBA" id="ARBA00009981"/>
    </source>
</evidence>
<keyword evidence="3" id="KW-1185">Reference proteome</keyword>
<gene>
    <name evidence="2" type="ORF">ACFSYJ_04140</name>
</gene>
<accession>A0ABW5G9N6</accession>
<proteinExistence type="inferred from homology"/>
<evidence type="ECO:0000313" key="2">
    <source>
        <dbReference type="EMBL" id="MFD2457773.1"/>
    </source>
</evidence>
<dbReference type="EMBL" id="JBHUKU010000002">
    <property type="protein sequence ID" value="MFD2457773.1"/>
    <property type="molecule type" value="Genomic_DNA"/>
</dbReference>
<organism evidence="2 3">
    <name type="scientific">Amycolatopsis samaneae</name>
    <dbReference type="NCBI Taxonomy" id="664691"/>
    <lineage>
        <taxon>Bacteria</taxon>
        <taxon>Bacillati</taxon>
        <taxon>Actinomycetota</taxon>
        <taxon>Actinomycetes</taxon>
        <taxon>Pseudonocardiales</taxon>
        <taxon>Pseudonocardiaceae</taxon>
        <taxon>Amycolatopsis</taxon>
    </lineage>
</organism>
<comment type="caution">
    <text evidence="2">The sequence shown here is derived from an EMBL/GenBank/DDBJ whole genome shotgun (WGS) entry which is preliminary data.</text>
</comment>
<protein>
    <recommendedName>
        <fullName evidence="4">Antitoxin</fullName>
    </recommendedName>
</protein>
<dbReference type="Proteomes" id="UP001597419">
    <property type="component" value="Unassembled WGS sequence"/>
</dbReference>
<sequence length="86" mass="9378">MTSHGTKEYRQDMAAIHEEVVRTGKPTIVTKDGKPYVKIVPALEEDVLHRLREAGAIVLPSARRQTIEPIDAGGDDSTEVIGKARG</sequence>
<evidence type="ECO:0000313" key="3">
    <source>
        <dbReference type="Proteomes" id="UP001597419"/>
    </source>
</evidence>
<reference evidence="3" key="1">
    <citation type="journal article" date="2019" name="Int. J. Syst. Evol. Microbiol.">
        <title>The Global Catalogue of Microorganisms (GCM) 10K type strain sequencing project: providing services to taxonomists for standard genome sequencing and annotation.</title>
        <authorList>
            <consortium name="The Broad Institute Genomics Platform"/>
            <consortium name="The Broad Institute Genome Sequencing Center for Infectious Disease"/>
            <person name="Wu L."/>
            <person name="Ma J."/>
        </authorList>
    </citation>
    <scope>NUCLEOTIDE SEQUENCE [LARGE SCALE GENOMIC DNA]</scope>
    <source>
        <strain evidence="3">CGMCC 4.7643</strain>
    </source>
</reference>
<name>A0ABW5G9N6_9PSEU</name>
<dbReference type="InterPro" id="IPR036165">
    <property type="entry name" value="YefM-like_sf"/>
</dbReference>
<dbReference type="RefSeq" id="WP_345389395.1">
    <property type="nucleotide sequence ID" value="NZ_BAABHG010000003.1"/>
</dbReference>